<comment type="caution">
    <text evidence="2">The sequence shown here is derived from an EMBL/GenBank/DDBJ whole genome shotgun (WGS) entry which is preliminary data.</text>
</comment>
<dbReference type="Proteomes" id="UP000821853">
    <property type="component" value="Chromosome 3"/>
</dbReference>
<feature type="region of interest" description="Disordered" evidence="1">
    <location>
        <begin position="215"/>
        <end position="253"/>
    </location>
</feature>
<dbReference type="VEuPathDB" id="VectorBase:HLOH_059704"/>
<dbReference type="EMBL" id="JABSTR010000005">
    <property type="protein sequence ID" value="KAH9371554.1"/>
    <property type="molecule type" value="Genomic_DNA"/>
</dbReference>
<evidence type="ECO:0008006" key="4">
    <source>
        <dbReference type="Google" id="ProtNLM"/>
    </source>
</evidence>
<evidence type="ECO:0000256" key="1">
    <source>
        <dbReference type="SAM" id="MobiDB-lite"/>
    </source>
</evidence>
<protein>
    <recommendedName>
        <fullName evidence="4">CCHC-type domain-containing protein</fullName>
    </recommendedName>
</protein>
<evidence type="ECO:0000313" key="2">
    <source>
        <dbReference type="EMBL" id="KAH9371554.1"/>
    </source>
</evidence>
<sequence length="253" mass="28183">MAAHRLGNSTSVVILFEGQKVPHYVQYGGFVTKCTLYRQHWEVCKICGQVGHRKDVCPTPNARVCFACGRKNPGEDHKEYCKPNEPTNTIHNGPGDADLVPLRDEVVRRLVVYPLPTNTDPERDLGRRAARALALARQYKEDANAIFVDAAKCRGKRDAFTTVAIRASTGELLTCQHWSAPGRQAERRRLQELATNIGNRNEEADATARELAKCRAVAEAPSDPSEQDHKEEEDAEPITDYCETGEEVDGELK</sequence>
<organism evidence="2 3">
    <name type="scientific">Haemaphysalis longicornis</name>
    <name type="common">Bush tick</name>
    <dbReference type="NCBI Taxonomy" id="44386"/>
    <lineage>
        <taxon>Eukaryota</taxon>
        <taxon>Metazoa</taxon>
        <taxon>Ecdysozoa</taxon>
        <taxon>Arthropoda</taxon>
        <taxon>Chelicerata</taxon>
        <taxon>Arachnida</taxon>
        <taxon>Acari</taxon>
        <taxon>Parasitiformes</taxon>
        <taxon>Ixodida</taxon>
        <taxon>Ixodoidea</taxon>
        <taxon>Ixodidae</taxon>
        <taxon>Haemaphysalinae</taxon>
        <taxon>Haemaphysalis</taxon>
    </lineage>
</organism>
<evidence type="ECO:0000313" key="3">
    <source>
        <dbReference type="Proteomes" id="UP000821853"/>
    </source>
</evidence>
<gene>
    <name evidence="2" type="ORF">HPB48_011105</name>
</gene>
<dbReference type="AlphaFoldDB" id="A0A9J6G7Y5"/>
<feature type="compositionally biased region" description="Acidic residues" evidence="1">
    <location>
        <begin position="233"/>
        <end position="253"/>
    </location>
</feature>
<proteinExistence type="predicted"/>
<dbReference type="Gene3D" id="4.10.60.10">
    <property type="entry name" value="Zinc finger, CCHC-type"/>
    <property type="match status" value="1"/>
</dbReference>
<keyword evidence="3" id="KW-1185">Reference proteome</keyword>
<accession>A0A9J6G7Y5</accession>
<reference evidence="2 3" key="1">
    <citation type="journal article" date="2020" name="Cell">
        <title>Large-Scale Comparative Analyses of Tick Genomes Elucidate Their Genetic Diversity and Vector Capacities.</title>
        <authorList>
            <consortium name="Tick Genome and Microbiome Consortium (TIGMIC)"/>
            <person name="Jia N."/>
            <person name="Wang J."/>
            <person name="Shi W."/>
            <person name="Du L."/>
            <person name="Sun Y."/>
            <person name="Zhan W."/>
            <person name="Jiang J.F."/>
            <person name="Wang Q."/>
            <person name="Zhang B."/>
            <person name="Ji P."/>
            <person name="Bell-Sakyi L."/>
            <person name="Cui X.M."/>
            <person name="Yuan T.T."/>
            <person name="Jiang B.G."/>
            <person name="Yang W.F."/>
            <person name="Lam T.T."/>
            <person name="Chang Q.C."/>
            <person name="Ding S.J."/>
            <person name="Wang X.J."/>
            <person name="Zhu J.G."/>
            <person name="Ruan X.D."/>
            <person name="Zhao L."/>
            <person name="Wei J.T."/>
            <person name="Ye R.Z."/>
            <person name="Que T.C."/>
            <person name="Du C.H."/>
            <person name="Zhou Y.H."/>
            <person name="Cheng J.X."/>
            <person name="Dai P.F."/>
            <person name="Guo W.B."/>
            <person name="Han X.H."/>
            <person name="Huang E.J."/>
            <person name="Li L.F."/>
            <person name="Wei W."/>
            <person name="Gao Y.C."/>
            <person name="Liu J.Z."/>
            <person name="Shao H.Z."/>
            <person name="Wang X."/>
            <person name="Wang C.C."/>
            <person name="Yang T.C."/>
            <person name="Huo Q.B."/>
            <person name="Li W."/>
            <person name="Chen H.Y."/>
            <person name="Chen S.E."/>
            <person name="Zhou L.G."/>
            <person name="Ni X.B."/>
            <person name="Tian J.H."/>
            <person name="Sheng Y."/>
            <person name="Liu T."/>
            <person name="Pan Y.S."/>
            <person name="Xia L.Y."/>
            <person name="Li J."/>
            <person name="Zhao F."/>
            <person name="Cao W.C."/>
        </authorList>
    </citation>
    <scope>NUCLEOTIDE SEQUENCE [LARGE SCALE GENOMIC DNA]</scope>
    <source>
        <strain evidence="2">HaeL-2018</strain>
    </source>
</reference>
<name>A0A9J6G7Y5_HAELO</name>